<sequence length="340" mass="38527">MAAAERTQFSPTFGVEFEFALATLEPGKEDPHPNDPRQVYGLTPRKRIPTADLDDDDNYDWSSLLTVEQHIVETLTRAGIPVLGESAVSGDTSEVSTSWVVSTDYSVEGPKDPLNYVWYPMEIQSPAFHFTEAAIQNVKFVCSILAETYRINVNESCGLHVHVGNMTNGYSLKQLKCFMATVWTFEPQLDFLHPAHRLNNKYCEGLRKHAAINHFKSPAQVLVEIKNAADANCILAMMRVTPLSKSAYEISNLCQPPIEEIKRTIEFRQHEGCIDPRAVEQWIRTCVGIVEFAAEVDEDAWFEQLLEYIEMDREDFSVVKALMVLGLPLQARYYGLKLFK</sequence>
<dbReference type="EMBL" id="PDLN01000007">
    <property type="protein sequence ID" value="RDW80705.1"/>
    <property type="molecule type" value="Genomic_DNA"/>
</dbReference>
<evidence type="ECO:0008006" key="3">
    <source>
        <dbReference type="Google" id="ProtNLM"/>
    </source>
</evidence>
<keyword evidence="2" id="KW-1185">Reference proteome</keyword>
<dbReference type="OrthoDB" id="412402at2759"/>
<dbReference type="AlphaFoldDB" id="A0A3D8S358"/>
<dbReference type="PANTHER" id="PTHR36847:SF1">
    <property type="entry name" value="AMIDOLIGASE ENZYME"/>
    <property type="match status" value="1"/>
</dbReference>
<dbReference type="Pfam" id="PF12224">
    <property type="entry name" value="Amidoligase_2"/>
    <property type="match status" value="1"/>
</dbReference>
<accession>A0A3D8S358</accession>
<organism evidence="1 2">
    <name type="scientific">Coleophoma crateriformis</name>
    <dbReference type="NCBI Taxonomy" id="565419"/>
    <lineage>
        <taxon>Eukaryota</taxon>
        <taxon>Fungi</taxon>
        <taxon>Dikarya</taxon>
        <taxon>Ascomycota</taxon>
        <taxon>Pezizomycotina</taxon>
        <taxon>Leotiomycetes</taxon>
        <taxon>Helotiales</taxon>
        <taxon>Dermateaceae</taxon>
        <taxon>Coleophoma</taxon>
    </lineage>
</organism>
<proteinExistence type="predicted"/>
<evidence type="ECO:0000313" key="1">
    <source>
        <dbReference type="EMBL" id="RDW80705.1"/>
    </source>
</evidence>
<gene>
    <name evidence="1" type="ORF">BP5796_05403</name>
</gene>
<name>A0A3D8S358_9HELO</name>
<comment type="caution">
    <text evidence="1">The sequence shown here is derived from an EMBL/GenBank/DDBJ whole genome shotgun (WGS) entry which is preliminary data.</text>
</comment>
<dbReference type="InterPro" id="IPR022025">
    <property type="entry name" value="Amidoligase_2"/>
</dbReference>
<reference evidence="1 2" key="1">
    <citation type="journal article" date="2018" name="IMA Fungus">
        <title>IMA Genome-F 9: Draft genome sequence of Annulohypoxylon stygium, Aspergillus mulundensis, Berkeleyomyces basicola (syn. Thielaviopsis basicola), Ceratocystis smalleyi, two Cercospora beticola strains, Coleophoma cylindrospora, Fusarium fracticaudum, Phialophora cf. hyalina, and Morchella septimelata.</title>
        <authorList>
            <person name="Wingfield B.D."/>
            <person name="Bills G.F."/>
            <person name="Dong Y."/>
            <person name="Huang W."/>
            <person name="Nel W.J."/>
            <person name="Swalarsk-Parry B.S."/>
            <person name="Vaghefi N."/>
            <person name="Wilken P.M."/>
            <person name="An Z."/>
            <person name="de Beer Z.W."/>
            <person name="De Vos L."/>
            <person name="Chen L."/>
            <person name="Duong T.A."/>
            <person name="Gao Y."/>
            <person name="Hammerbacher A."/>
            <person name="Kikkert J.R."/>
            <person name="Li Y."/>
            <person name="Li H."/>
            <person name="Li K."/>
            <person name="Li Q."/>
            <person name="Liu X."/>
            <person name="Ma X."/>
            <person name="Naidoo K."/>
            <person name="Pethybridge S.J."/>
            <person name="Sun J."/>
            <person name="Steenkamp E.T."/>
            <person name="van der Nest M.A."/>
            <person name="van Wyk S."/>
            <person name="Wingfield M.J."/>
            <person name="Xiong C."/>
            <person name="Yue Q."/>
            <person name="Zhang X."/>
        </authorList>
    </citation>
    <scope>NUCLEOTIDE SEQUENCE [LARGE SCALE GENOMIC DNA]</scope>
    <source>
        <strain evidence="1 2">BP5796</strain>
    </source>
</reference>
<protein>
    <recommendedName>
        <fullName evidence="3">Amidoligase enzyme-domain-containing protein</fullName>
    </recommendedName>
</protein>
<dbReference type="PANTHER" id="PTHR36847">
    <property type="entry name" value="AMIDOLIGASE ENZYME"/>
    <property type="match status" value="1"/>
</dbReference>
<evidence type="ECO:0000313" key="2">
    <source>
        <dbReference type="Proteomes" id="UP000256328"/>
    </source>
</evidence>
<dbReference type="Proteomes" id="UP000256328">
    <property type="component" value="Unassembled WGS sequence"/>
</dbReference>